<feature type="domain" description="VWA7 N-terminal" evidence="11">
    <location>
        <begin position="75"/>
        <end position="290"/>
    </location>
</feature>
<dbReference type="Pfam" id="PF25107">
    <property type="entry name" value="VWA7_N"/>
    <property type="match status" value="1"/>
</dbReference>
<name>A0A553QV48_9TELE</name>
<dbReference type="InterPro" id="IPR056861">
    <property type="entry name" value="HMCN1-like_VWA"/>
</dbReference>
<keyword evidence="2" id="KW-0964">Secreted</keyword>
<evidence type="ECO:0000313" key="13">
    <source>
        <dbReference type="Proteomes" id="UP000316079"/>
    </source>
</evidence>
<feature type="domain" description="VWA7 beta-sandwich" evidence="8">
    <location>
        <begin position="596"/>
        <end position="705"/>
    </location>
</feature>
<feature type="signal peptide" evidence="6">
    <location>
        <begin position="1"/>
        <end position="23"/>
    </location>
</feature>
<evidence type="ECO:0000256" key="1">
    <source>
        <dbReference type="ARBA" id="ARBA00004613"/>
    </source>
</evidence>
<evidence type="ECO:0000259" key="9">
    <source>
        <dbReference type="Pfam" id="PF23619"/>
    </source>
</evidence>
<evidence type="ECO:0000256" key="2">
    <source>
        <dbReference type="ARBA" id="ARBA00022525"/>
    </source>
</evidence>
<dbReference type="Pfam" id="PF23560">
    <property type="entry name" value="GBD_Hemicentin"/>
    <property type="match status" value="1"/>
</dbReference>
<protein>
    <recommendedName>
        <fullName evidence="14">von Willebrand factor A domain containing 7</fullName>
    </recommendedName>
</protein>
<evidence type="ECO:0008006" key="14">
    <source>
        <dbReference type="Google" id="ProtNLM"/>
    </source>
</evidence>
<evidence type="ECO:0000313" key="12">
    <source>
        <dbReference type="EMBL" id="TRY93853.1"/>
    </source>
</evidence>
<feature type="domain" description="Hemicentin/VWA7 galactose-binding" evidence="7">
    <location>
        <begin position="497"/>
        <end position="594"/>
    </location>
</feature>
<evidence type="ECO:0000256" key="6">
    <source>
        <dbReference type="SAM" id="SignalP"/>
    </source>
</evidence>
<dbReference type="InterPro" id="IPR056475">
    <property type="entry name" value="GBD_Hemicentin/VWA7"/>
</dbReference>
<dbReference type="Pfam" id="PF23610">
    <property type="entry name" value="VWA7_4"/>
    <property type="match status" value="1"/>
</dbReference>
<dbReference type="SUPFAM" id="SSF53300">
    <property type="entry name" value="vWA-like"/>
    <property type="match status" value="1"/>
</dbReference>
<sequence>RSSLALTHLCVLVQLFPLPTCHAFLPNFWSRFLTLSWDSWTHQYMTEQAILNITIETWTEMMEDRHDVDHVELYTSLGRVFWRAVGEVASSNAAMDFLSSTRSDPIYHFDSERVEGATQMLRQFWSQTLQLTQAKEYQGARQSLGQLFHSLQDFYSHSNWVEMGQRRLYLHLLNPNEPPVPIASEDTPTCAECYRFSCYNNLLEEMIHQTEPLLTSGYFSSYPVKPAGKCSHGGILDSSRRQGAEGGINKDSTSPMFSPHHFLHKEAAHLASMATLRVLRDLRNIVGSKSILRLFSVQQPPALVFVMDTTGSMFEEITAARLRTLSIIQARGKNRQASLPGTFILVPFHDPGFGPVMETDDSHQFMQYMEDLTALGGGDEPEMCLSALQLALTHSPPLSEIFVFTDASPKDHHLSKAVQALILEKQIKVNFLLTEDPSHKGGIKGTRKRKRRETLSPGRFSLYSSIASISGGLTIFTTNKDIHKVSAIVEDTTTSSKVTLLHTKVDTDSSHTFRVDTAVAKVMLHITGQLSNCELVSPSEIRQSLPGNNGPLAVLDSLKGLWRIQLLPPPEIGVWQLTVKSNGPITFNILGDSSLDFLYYFAKEANETHPGLRRVEGSPIAGVPVFLVVAVTGVSPSVGVSFTHVTLLGYKGESLQNVQLNSSSSHWSGEELLGYMDSVPRIPFSLRLLGRDKNGNLVERVSSEMVQPTHVQIQVSSAPTLLPGHSSSVMFEIFNHGPNRYFSLSAEDDHSILSQGDQQRLFIDSRGSVKRKVELRVPFTARVWKAITLTLTVQAEDSSDSNYAVVHLAVLPEDPDNIPPACAAMQVESSCPSVCSQGYWQVSLIAKDIGQSGLASIQLTKGEGTLSLSEVTEDKPKDEETSRRVPHPVDTSKNRKHPLVTESELILQLGGSQLVRGDHPLNISERIQREPIAMRYSSSCCSPQAEIVLWDRAGNIRRCHLKAGQQRALQNNNRAGSCECNSMLVLILAYLLACNIDYIHE</sequence>
<dbReference type="PANTHER" id="PTHR14905">
    <property type="entry name" value="NG37"/>
    <property type="match status" value="1"/>
</dbReference>
<dbReference type="InterPro" id="IPR057615">
    <property type="entry name" value="Ig_VWA7"/>
</dbReference>
<evidence type="ECO:0000256" key="5">
    <source>
        <dbReference type="SAM" id="MobiDB-lite"/>
    </source>
</evidence>
<keyword evidence="4" id="KW-0325">Glycoprotein</keyword>
<comment type="subcellular location">
    <subcellularLocation>
        <location evidence="1">Secreted</location>
    </subcellularLocation>
</comment>
<feature type="chain" id="PRO_5021780012" description="von Willebrand factor A domain containing 7" evidence="6">
    <location>
        <begin position="24"/>
        <end position="1001"/>
    </location>
</feature>
<feature type="region of interest" description="Disordered" evidence="5">
    <location>
        <begin position="868"/>
        <end position="895"/>
    </location>
</feature>
<dbReference type="Pfam" id="PF23619">
    <property type="entry name" value="Ig_VWA7"/>
    <property type="match status" value="1"/>
</dbReference>
<proteinExistence type="predicted"/>
<dbReference type="PANTHER" id="PTHR14905:SF23">
    <property type="entry name" value="VON WILLEBRAND FACTOR A DOMAIN-CONTAINING PROTEIN 7 ISOFORM X1"/>
    <property type="match status" value="1"/>
</dbReference>
<dbReference type="EMBL" id="SRMA01025492">
    <property type="protein sequence ID" value="TRY93853.1"/>
    <property type="molecule type" value="Genomic_DNA"/>
</dbReference>
<dbReference type="Proteomes" id="UP000316079">
    <property type="component" value="Unassembled WGS sequence"/>
</dbReference>
<evidence type="ECO:0000259" key="11">
    <source>
        <dbReference type="Pfam" id="PF25107"/>
    </source>
</evidence>
<keyword evidence="3 6" id="KW-0732">Signal</keyword>
<dbReference type="InterPro" id="IPR057613">
    <property type="entry name" value="VWA7_4"/>
</dbReference>
<evidence type="ECO:0000259" key="8">
    <source>
        <dbReference type="Pfam" id="PF23610"/>
    </source>
</evidence>
<dbReference type="Gene3D" id="3.40.50.410">
    <property type="entry name" value="von Willebrand factor, type A domain"/>
    <property type="match status" value="1"/>
</dbReference>
<dbReference type="InterPro" id="IPR052577">
    <property type="entry name" value="VWA7"/>
</dbReference>
<evidence type="ECO:0000256" key="3">
    <source>
        <dbReference type="ARBA" id="ARBA00022729"/>
    </source>
</evidence>
<keyword evidence="13" id="KW-1185">Reference proteome</keyword>
<dbReference type="Pfam" id="PF25106">
    <property type="entry name" value="VWA_4"/>
    <property type="match status" value="1"/>
</dbReference>
<evidence type="ECO:0000259" key="7">
    <source>
        <dbReference type="Pfam" id="PF23560"/>
    </source>
</evidence>
<feature type="domain" description="VWA7 Ig-like" evidence="9">
    <location>
        <begin position="710"/>
        <end position="812"/>
    </location>
</feature>
<reference evidence="12 13" key="1">
    <citation type="journal article" date="2019" name="Sci. Data">
        <title>Hybrid genome assembly and annotation of Danionella translucida.</title>
        <authorList>
            <person name="Kadobianskyi M."/>
            <person name="Schulze L."/>
            <person name="Schuelke M."/>
            <person name="Judkewitz B."/>
        </authorList>
    </citation>
    <scope>NUCLEOTIDE SEQUENCE [LARGE SCALE GENOMIC DNA]</scope>
    <source>
        <strain evidence="12 13">Bolton</strain>
    </source>
</reference>
<feature type="non-terminal residue" evidence="12">
    <location>
        <position position="1"/>
    </location>
</feature>
<comment type="caution">
    <text evidence="12">The sequence shown here is derived from an EMBL/GenBank/DDBJ whole genome shotgun (WGS) entry which is preliminary data.</text>
</comment>
<organism evidence="12 13">
    <name type="scientific">Danionella cerebrum</name>
    <dbReference type="NCBI Taxonomy" id="2873325"/>
    <lineage>
        <taxon>Eukaryota</taxon>
        <taxon>Metazoa</taxon>
        <taxon>Chordata</taxon>
        <taxon>Craniata</taxon>
        <taxon>Vertebrata</taxon>
        <taxon>Euteleostomi</taxon>
        <taxon>Actinopterygii</taxon>
        <taxon>Neopterygii</taxon>
        <taxon>Teleostei</taxon>
        <taxon>Ostariophysi</taxon>
        <taxon>Cypriniformes</taxon>
        <taxon>Danionidae</taxon>
        <taxon>Danioninae</taxon>
        <taxon>Danionella</taxon>
    </lineage>
</organism>
<feature type="compositionally biased region" description="Basic and acidic residues" evidence="5">
    <location>
        <begin position="872"/>
        <end position="883"/>
    </location>
</feature>
<dbReference type="GO" id="GO:0005576">
    <property type="term" value="C:extracellular region"/>
    <property type="evidence" value="ECO:0007669"/>
    <property type="project" value="UniProtKB-SubCell"/>
</dbReference>
<dbReference type="OrthoDB" id="301415at2759"/>
<evidence type="ECO:0000256" key="4">
    <source>
        <dbReference type="ARBA" id="ARBA00023180"/>
    </source>
</evidence>
<accession>A0A553QV48</accession>
<gene>
    <name evidence="12" type="ORF">DNTS_023771</name>
</gene>
<dbReference type="STRING" id="623744.A0A553QV48"/>
<dbReference type="InterPro" id="IPR056862">
    <property type="entry name" value="VWA7_N"/>
</dbReference>
<evidence type="ECO:0000259" key="10">
    <source>
        <dbReference type="Pfam" id="PF25106"/>
    </source>
</evidence>
<dbReference type="InterPro" id="IPR036465">
    <property type="entry name" value="vWFA_dom_sf"/>
</dbReference>
<dbReference type="AlphaFoldDB" id="A0A553QV48"/>
<feature type="domain" description="Hemicentin-1-like von Willebrand factor A" evidence="10">
    <location>
        <begin position="302"/>
        <end position="479"/>
    </location>
</feature>